<protein>
    <submittedName>
        <fullName evidence="1">Uncharacterized protein</fullName>
    </submittedName>
</protein>
<comment type="caution">
    <text evidence="1">The sequence shown here is derived from an EMBL/GenBank/DDBJ whole genome shotgun (WGS) entry which is preliminary data.</text>
</comment>
<sequence>MFKEEQPFFIDPWGHLADEILQPEITQARISQLNRFHHFESAATLVLTGASVLGFVTSHPELGMAAATVAMAGAVSWAETSNEILRLRIENPLLNN</sequence>
<dbReference type="Proteomes" id="UP000176527">
    <property type="component" value="Unassembled WGS sequence"/>
</dbReference>
<proteinExistence type="predicted"/>
<dbReference type="EMBL" id="MFDE01000013">
    <property type="protein sequence ID" value="OGE38752.1"/>
    <property type="molecule type" value="Genomic_DNA"/>
</dbReference>
<evidence type="ECO:0000313" key="2">
    <source>
        <dbReference type="Proteomes" id="UP000176527"/>
    </source>
</evidence>
<gene>
    <name evidence="1" type="ORF">A3F00_03325</name>
</gene>
<accession>A0A1F5KCS6</accession>
<name>A0A1F5KCS6_9BACT</name>
<evidence type="ECO:0000313" key="1">
    <source>
        <dbReference type="EMBL" id="OGE38752.1"/>
    </source>
</evidence>
<dbReference type="AlphaFoldDB" id="A0A1F5KCS6"/>
<reference evidence="1 2" key="1">
    <citation type="journal article" date="2016" name="Nat. Commun.">
        <title>Thousands of microbial genomes shed light on interconnected biogeochemical processes in an aquifer system.</title>
        <authorList>
            <person name="Anantharaman K."/>
            <person name="Brown C.T."/>
            <person name="Hug L.A."/>
            <person name="Sharon I."/>
            <person name="Castelle C.J."/>
            <person name="Probst A.J."/>
            <person name="Thomas B.C."/>
            <person name="Singh A."/>
            <person name="Wilkins M.J."/>
            <person name="Karaoz U."/>
            <person name="Brodie E.L."/>
            <person name="Williams K.H."/>
            <person name="Hubbard S.S."/>
            <person name="Banfield J.F."/>
        </authorList>
    </citation>
    <scope>NUCLEOTIDE SEQUENCE [LARGE SCALE GENOMIC DNA]</scope>
</reference>
<organism evidence="1 2">
    <name type="scientific">Candidatus Daviesbacteria bacterium RIFCSPHIGHO2_12_FULL_37_11</name>
    <dbReference type="NCBI Taxonomy" id="1797777"/>
    <lineage>
        <taxon>Bacteria</taxon>
        <taxon>Candidatus Daviesiibacteriota</taxon>
    </lineage>
</organism>